<evidence type="ECO:0000313" key="3">
    <source>
        <dbReference type="EMBL" id="RCX14768.1"/>
    </source>
</evidence>
<dbReference type="Pfam" id="PF00395">
    <property type="entry name" value="SLH"/>
    <property type="match status" value="3"/>
</dbReference>
<dbReference type="Gene3D" id="1.20.1270.90">
    <property type="entry name" value="AF1782-like"/>
    <property type="match status" value="4"/>
</dbReference>
<dbReference type="CDD" id="cd00005">
    <property type="entry name" value="CBM9_like_1"/>
    <property type="match status" value="1"/>
</dbReference>
<dbReference type="GO" id="GO:0004553">
    <property type="term" value="F:hydrolase activity, hydrolyzing O-glycosyl compounds"/>
    <property type="evidence" value="ECO:0007669"/>
    <property type="project" value="InterPro"/>
</dbReference>
<evidence type="ECO:0000313" key="4">
    <source>
        <dbReference type="Proteomes" id="UP000253034"/>
    </source>
</evidence>
<dbReference type="SUPFAM" id="SSF49899">
    <property type="entry name" value="Concanavalin A-like lectins/glucanases"/>
    <property type="match status" value="1"/>
</dbReference>
<dbReference type="Proteomes" id="UP000253034">
    <property type="component" value="Unassembled WGS sequence"/>
</dbReference>
<feature type="non-terminal residue" evidence="3">
    <location>
        <position position="1"/>
    </location>
</feature>
<sequence length="2210" mass="235062">SVSGTPIKNWAGANKEKFVYGTEAVPEDVYIKNNFLYRNCYGFPGANSLTSFYTTNMQVLHNYLYDSTYGAMSIGWGWCEYDGFGYTEAGLVNTNKTGGPYAGTHEDSRGRSTAISTTSRNNKINYNRVEEICTVVNDSGAIYSLGRQGDPGNLPDGGTWYTVNNLTSSPVIDETSNWHPDNWTNYTEMNYNFLDPNPSNKPTTSNNWTNGFHPDEGSTFIKMIGNVVQSKLSHSPGRSRLYEFNNWKRKSDMIAIEGYVDGNNDQNGGPRITFDNYKSEERIWPVKGNEIVLNSGLEDEYTHMIPRSLIADTEFELASNVIMGKGDKLNRRGLLKAEDTVWFAPADTTVFTEGDTMTKAAGDAKTIDAPSAPGAYKLYIVYADSSKGTATSKYTAYVDTSASAVNVEDGKSYEVSAVRPLKLALSKDYTYTLNGKSIVDGYEIATEGSWTLVLSTSSSANTTTIKFTTTVSVANKLLTADVQVAPDGTVRFAYDLNDATKEIWISSSSDGNFVESEKETKASGDKLGMIAPHLPGPYVIYVRSSEGEVLGQSHARVVVRDMTPVDIPRNGLDLWLKADEGVETDSEGNVTGWTNMGSVTAKLVPADVPGSGGDNLGQPSGNPTLKKDGYDYVDFAAMSRPLKYAGFKDYNGKTEMTIFTLANPTTTANNSSDQSGLVYFGLNEAYQTWPANNGWSGINLGIGTNRVNIRFGNANGGVQGGGQSISTTISGLSSVRAQLNGVNRDIYVNDTRIGGGTNATALAGNRPDLGIGYTMAAATPYRFLGRVAQVLIYDRVLTTDEIAKVEAYFNLVKAGGGGPANAVPSGVDKTLLTALIEDVNNLDNTIYTTDSWNAFASALSEAEAAASNNEIEQGAADNAYFALRDAFKALALLPSGSGTAVYGTPVLGGTELDPLWNTTVTLPVIKHLTMANGPTDGSAKVLWDDNNLYVLVRVKDPVLNSSSGSAHEQDSVEIFVDETNIKGTSYGTGMGQYRINYLNAKSFNPSSISAGFESFAKVVDGGYYLEVKIPFKVAVPRNAHKIGFDLQINDAGATGGRQDIIMWHDQTGNSWQNGSQWGVVTLVGKTSDTYEVTFGTEGGNGSVVAEVDNAQITSGASIEAGKDVVFTATPDTGYRVKGWKLNGSAVSGNTSNTYTLESLSAAAAVTVEFEAVTVDKAGLAEAISTAQALSQSAYTPESWQTMQIALQAATLLNANPAATQEQVDGVTQELQEAIAGLVAVTPVNKTGLAAAISTAGGLSQSAYTPESWQTMQTALQAAISVNDDEDATQGEVDVASAALQTAINGLVAVTPVNKALLAAAISIAEALSESAYTSDSWETMQTALAEAISVNEKEDATQQEVDDAKVELQAAIDGLVVEGEDVNKDLLNAVIATAEALSQNAYTAESWQAMQTALEAAISVNDNTDATQSEVDAASAALQTAIDELEVVTPVNKDLLAAVIVAANELNENAYTAQSWQAMKTALDNAISVNDNVNATQDEVNAASAALQTAIDELEAVTPVNKALLEAEISRVQGLSEDDYTAESWQAMQTALTNATSVNANAAATQQQVDAATADLKTAIEELVAVTPSADKTELEAEIEKAQGLNKNDYTAESWQAMQTALTAATSVNEKEDATQQEVDEAKAALKTAIDALEEVSPSVDKTGLEAEISRTQGLSESAYTAESWQAMQTALTAATSVNEKEDATQQEVDEAKAALKTAIDALVAVTPSADKTELAAEIIRAQGLSESAYTAESWQAMKTALTAAISVNANADATQQEVDAAKTALQAAISALVVKTPTYTGGGNSSTPTPAPPTAKVENGAITVVTPKVNAATGEAKAAPITKADIEKALKGTTPDSSGASTVKVEIPAAQGAKAYSVQLPQTVLASETGNSRIQINTGIATATLPANMFASQGVKDSDKMEIVIAKVDKKDLDAGLQAQVADKPVVDLSIKINGKTVEWKNSNAPVTVKIPYEASKKELENAAYLTVWYLDGNGNVIVVPNAKYDSVEKVVTFTTTHFSKYVIAFVQKTFNDIAKYHWIVEPVQVLASKDIVEGTSKEEFSPDKNITRGEFIMWLVKTLGLTAEFDTNFNDVKSTDIYYEQLGIAKKLGIAQGGGGNTYNPGKEISRQDMMALTIRAMKAAGRDLPVGTESDIERFEDASKVASYAIDHVSTMVKAKLIQGSGKNLNPTAQTTRAEVAIMLYRIYANK</sequence>
<dbReference type="Pfam" id="PF07554">
    <property type="entry name" value="FIVAR"/>
    <property type="match status" value="9"/>
</dbReference>
<dbReference type="Pfam" id="PF18998">
    <property type="entry name" value="Flg_new_2"/>
    <property type="match status" value="1"/>
</dbReference>
<dbReference type="InterPro" id="IPR044060">
    <property type="entry name" value="Bacterial_rp_domain"/>
</dbReference>
<dbReference type="Gene3D" id="2.60.40.1190">
    <property type="match status" value="1"/>
</dbReference>
<organism evidence="3 4">
    <name type="scientific">Anaerobacterium chartisolvens</name>
    <dbReference type="NCBI Taxonomy" id="1297424"/>
    <lineage>
        <taxon>Bacteria</taxon>
        <taxon>Bacillati</taxon>
        <taxon>Bacillota</taxon>
        <taxon>Clostridia</taxon>
        <taxon>Eubacteriales</taxon>
        <taxon>Oscillospiraceae</taxon>
        <taxon>Anaerobacterium</taxon>
    </lineage>
</organism>
<dbReference type="InterPro" id="IPR001119">
    <property type="entry name" value="SLH_dom"/>
</dbReference>
<dbReference type="InterPro" id="IPR013320">
    <property type="entry name" value="ConA-like_dom_sf"/>
</dbReference>
<feature type="domain" description="SLH" evidence="2">
    <location>
        <begin position="2092"/>
        <end position="2150"/>
    </location>
</feature>
<dbReference type="SUPFAM" id="SSF49344">
    <property type="entry name" value="CBD9-like"/>
    <property type="match status" value="1"/>
</dbReference>
<proteinExistence type="predicted"/>
<dbReference type="Pfam" id="PF06452">
    <property type="entry name" value="CBM9_1"/>
    <property type="match status" value="1"/>
</dbReference>
<evidence type="ECO:0000259" key="2">
    <source>
        <dbReference type="PROSITE" id="PS51272"/>
    </source>
</evidence>
<dbReference type="GO" id="GO:0030246">
    <property type="term" value="F:carbohydrate binding"/>
    <property type="evidence" value="ECO:0007669"/>
    <property type="project" value="InterPro"/>
</dbReference>
<keyword evidence="4" id="KW-1185">Reference proteome</keyword>
<name>A0A369B2G1_9FIRM</name>
<accession>A0A369B2G1</accession>
<dbReference type="Gene3D" id="1.20.1270.70">
    <property type="entry name" value="Designed single chain three-helix bundle"/>
    <property type="match status" value="6"/>
</dbReference>
<dbReference type="EMBL" id="QPJT01000014">
    <property type="protein sequence ID" value="RCX14768.1"/>
    <property type="molecule type" value="Genomic_DNA"/>
</dbReference>
<feature type="domain" description="SLH" evidence="2">
    <location>
        <begin position="2155"/>
        <end position="2210"/>
    </location>
</feature>
<protein>
    <submittedName>
        <fullName evidence="3">Putative sugar-binding protein</fullName>
    </submittedName>
</protein>
<keyword evidence="1" id="KW-0677">Repeat</keyword>
<dbReference type="PROSITE" id="PS51272">
    <property type="entry name" value="SLH"/>
    <property type="match status" value="3"/>
</dbReference>
<feature type="domain" description="SLH" evidence="2">
    <location>
        <begin position="2028"/>
        <end position="2091"/>
    </location>
</feature>
<reference evidence="3 4" key="1">
    <citation type="submission" date="2018-07" db="EMBL/GenBank/DDBJ databases">
        <title>Genomic Encyclopedia of Type Strains, Phase IV (KMG-IV): sequencing the most valuable type-strain genomes for metagenomic binning, comparative biology and taxonomic classification.</title>
        <authorList>
            <person name="Goeker M."/>
        </authorList>
    </citation>
    <scope>NUCLEOTIDE SEQUENCE [LARGE SCALE GENOMIC DNA]</scope>
    <source>
        <strain evidence="3 4">DSM 27016</strain>
    </source>
</reference>
<dbReference type="GO" id="GO:0016052">
    <property type="term" value="P:carbohydrate catabolic process"/>
    <property type="evidence" value="ECO:0007669"/>
    <property type="project" value="InterPro"/>
</dbReference>
<evidence type="ECO:0000256" key="1">
    <source>
        <dbReference type="ARBA" id="ARBA00022737"/>
    </source>
</evidence>
<dbReference type="InterPro" id="IPR010502">
    <property type="entry name" value="Carb-bd_dom_fam9"/>
</dbReference>
<comment type="caution">
    <text evidence="3">The sequence shown here is derived from an EMBL/GenBank/DDBJ whole genome shotgun (WGS) entry which is preliminary data.</text>
</comment>
<gene>
    <name evidence="3" type="ORF">DFR58_1141</name>
</gene>